<feature type="region of interest" description="Disordered" evidence="6">
    <location>
        <begin position="300"/>
        <end position="320"/>
    </location>
</feature>
<feature type="transmembrane region" description="Helical" evidence="7">
    <location>
        <begin position="391"/>
        <end position="411"/>
    </location>
</feature>
<feature type="transmembrane region" description="Helical" evidence="7">
    <location>
        <begin position="114"/>
        <end position="137"/>
    </location>
</feature>
<keyword evidence="3 7" id="KW-0812">Transmembrane</keyword>
<feature type="transmembrane region" description="Helical" evidence="7">
    <location>
        <begin position="493"/>
        <end position="513"/>
    </location>
</feature>
<feature type="transmembrane region" description="Helical" evidence="7">
    <location>
        <begin position="519"/>
        <end position="538"/>
    </location>
</feature>
<dbReference type="InterPro" id="IPR036259">
    <property type="entry name" value="MFS_trans_sf"/>
</dbReference>
<evidence type="ECO:0000256" key="7">
    <source>
        <dbReference type="SAM" id="Phobius"/>
    </source>
</evidence>
<dbReference type="EMBL" id="JASUXU010000004">
    <property type="protein sequence ID" value="KAK0326425.1"/>
    <property type="molecule type" value="Genomic_DNA"/>
</dbReference>
<name>A0AAN6G245_9PEZI</name>
<feature type="transmembrane region" description="Helical" evidence="7">
    <location>
        <begin position="216"/>
        <end position="238"/>
    </location>
</feature>
<organism evidence="9 10">
    <name type="scientific">Friedmanniomyces endolithicus</name>
    <dbReference type="NCBI Taxonomy" id="329885"/>
    <lineage>
        <taxon>Eukaryota</taxon>
        <taxon>Fungi</taxon>
        <taxon>Dikarya</taxon>
        <taxon>Ascomycota</taxon>
        <taxon>Pezizomycotina</taxon>
        <taxon>Dothideomycetes</taxon>
        <taxon>Dothideomycetidae</taxon>
        <taxon>Mycosphaerellales</taxon>
        <taxon>Teratosphaeriaceae</taxon>
        <taxon>Friedmanniomyces</taxon>
    </lineage>
</organism>
<dbReference type="Pfam" id="PF07690">
    <property type="entry name" value="MFS_1"/>
    <property type="match status" value="1"/>
</dbReference>
<evidence type="ECO:0000259" key="8">
    <source>
        <dbReference type="PROSITE" id="PS50850"/>
    </source>
</evidence>
<feature type="domain" description="Major facilitator superfamily (MFS) profile" evidence="8">
    <location>
        <begin position="21"/>
        <end position="542"/>
    </location>
</feature>
<sequence>MVLTQPKTTATRDPTKFPTSQLALLALVRVAEPIALTSIFPYAWQLVIDFNVGDRANASFYAGLLISAFALAESLTGMYDNLCKSSAVHNTRRLTIFSCRFWGGLSDRLGRKPVLIMGSFGVVASLLIVGFAPSFWVALFGRFLGGALNGNIGVIQTVVAEIVTNPKHEPKAYAIMPFVWSIGVTIGPSIGGYFATPSNNFPGTPLDNELFRKFPYLLPNLICASLMVVSILAGWLCLEETHPEMRPNTTSSLVTDERTPIQSRTPRTSMLITGPMSMPAVDLTHPESYGTFTRVSEEAVEEEWNVRPDGSTRLPNESETSGSRWLTRRVAMLMVALGLFTYHSMTYDHLMPIFFQDERILAGAPTMSTAIGTQYGSLAGGLGLTIQQCGIILAFNGLIAILIQGIVFPLVASLCSIWRIFIVVTVLAPIAYFLVPWLALLPENLLYPGIYTALFVRNLLSILAYPVLLILIKEASPSNRLGKINGMASSTGAACRTLASPIAGLLYGVGVRIEFTALAWWASALVAIIGAIQAVTTIHQARSGPQHEVRPVGRCAFIPEVEEGRGRKESVVRIRVGEDSGYASEDDDELTPFATRVPRG</sequence>
<dbReference type="CDD" id="cd17330">
    <property type="entry name" value="MFS_SLC46_TetA_like"/>
    <property type="match status" value="1"/>
</dbReference>
<evidence type="ECO:0000256" key="4">
    <source>
        <dbReference type="ARBA" id="ARBA00022989"/>
    </source>
</evidence>
<gene>
    <name evidence="9" type="ORF">LTR82_002266</name>
</gene>
<evidence type="ECO:0000313" key="10">
    <source>
        <dbReference type="Proteomes" id="UP001168146"/>
    </source>
</evidence>
<evidence type="ECO:0000256" key="2">
    <source>
        <dbReference type="ARBA" id="ARBA00022448"/>
    </source>
</evidence>
<feature type="transmembrane region" description="Helical" evidence="7">
    <location>
        <begin position="418"/>
        <end position="438"/>
    </location>
</feature>
<keyword evidence="2" id="KW-0813">Transport</keyword>
<reference evidence="9" key="1">
    <citation type="submission" date="2021-12" db="EMBL/GenBank/DDBJ databases">
        <title>Black yeast isolated from Biological Soil Crust.</title>
        <authorList>
            <person name="Kurbessoian T."/>
        </authorList>
    </citation>
    <scope>NUCLEOTIDE SEQUENCE</scope>
    <source>
        <strain evidence="9">CCFEE 5208</strain>
    </source>
</reference>
<dbReference type="Proteomes" id="UP001168146">
    <property type="component" value="Unassembled WGS sequence"/>
</dbReference>
<evidence type="ECO:0000313" key="9">
    <source>
        <dbReference type="EMBL" id="KAK0326425.1"/>
    </source>
</evidence>
<feature type="transmembrane region" description="Helical" evidence="7">
    <location>
        <begin position="56"/>
        <end position="75"/>
    </location>
</feature>
<dbReference type="GO" id="GO:0016020">
    <property type="term" value="C:membrane"/>
    <property type="evidence" value="ECO:0007669"/>
    <property type="project" value="UniProtKB-SubCell"/>
</dbReference>
<feature type="transmembrane region" description="Helical" evidence="7">
    <location>
        <begin position="330"/>
        <end position="347"/>
    </location>
</feature>
<dbReference type="InterPro" id="IPR011701">
    <property type="entry name" value="MFS"/>
</dbReference>
<evidence type="ECO:0000256" key="6">
    <source>
        <dbReference type="SAM" id="MobiDB-lite"/>
    </source>
</evidence>
<feature type="transmembrane region" description="Helical" evidence="7">
    <location>
        <begin position="22"/>
        <end position="44"/>
    </location>
</feature>
<keyword evidence="5 7" id="KW-0472">Membrane</keyword>
<dbReference type="PANTHER" id="PTHR23504:SF2">
    <property type="entry name" value="TRANSPORTER, PUTATIVE (AFU_ORTHOLOGUE AFUA_8G04150)-RELATED"/>
    <property type="match status" value="1"/>
</dbReference>
<dbReference type="AlphaFoldDB" id="A0AAN6G245"/>
<comment type="subcellular location">
    <subcellularLocation>
        <location evidence="1">Membrane</location>
        <topology evidence="1">Multi-pass membrane protein</topology>
    </subcellularLocation>
</comment>
<evidence type="ECO:0000256" key="3">
    <source>
        <dbReference type="ARBA" id="ARBA00022692"/>
    </source>
</evidence>
<dbReference type="InterPro" id="IPR020846">
    <property type="entry name" value="MFS_dom"/>
</dbReference>
<dbReference type="SUPFAM" id="SSF103473">
    <property type="entry name" value="MFS general substrate transporter"/>
    <property type="match status" value="1"/>
</dbReference>
<dbReference type="PANTHER" id="PTHR23504">
    <property type="entry name" value="MAJOR FACILITATOR SUPERFAMILY DOMAIN-CONTAINING PROTEIN 10"/>
    <property type="match status" value="1"/>
</dbReference>
<feature type="transmembrane region" description="Helical" evidence="7">
    <location>
        <begin position="450"/>
        <end position="472"/>
    </location>
</feature>
<proteinExistence type="predicted"/>
<comment type="caution">
    <text evidence="9">The sequence shown here is derived from an EMBL/GenBank/DDBJ whole genome shotgun (WGS) entry which is preliminary data.</text>
</comment>
<keyword evidence="4 7" id="KW-1133">Transmembrane helix</keyword>
<dbReference type="Gene3D" id="1.20.1250.20">
    <property type="entry name" value="MFS general substrate transporter like domains"/>
    <property type="match status" value="1"/>
</dbReference>
<protein>
    <recommendedName>
        <fullName evidence="8">Major facilitator superfamily (MFS) profile domain-containing protein</fullName>
    </recommendedName>
</protein>
<dbReference type="GO" id="GO:0022857">
    <property type="term" value="F:transmembrane transporter activity"/>
    <property type="evidence" value="ECO:0007669"/>
    <property type="project" value="InterPro"/>
</dbReference>
<accession>A0AAN6G245</accession>
<evidence type="ECO:0000256" key="1">
    <source>
        <dbReference type="ARBA" id="ARBA00004141"/>
    </source>
</evidence>
<feature type="transmembrane region" description="Helical" evidence="7">
    <location>
        <begin position="175"/>
        <end position="196"/>
    </location>
</feature>
<evidence type="ECO:0000256" key="5">
    <source>
        <dbReference type="ARBA" id="ARBA00023136"/>
    </source>
</evidence>
<dbReference type="PROSITE" id="PS50850">
    <property type="entry name" value="MFS"/>
    <property type="match status" value="1"/>
</dbReference>